<evidence type="ECO:0000313" key="2">
    <source>
        <dbReference type="Proteomes" id="UP000654452"/>
    </source>
</evidence>
<accession>A0ABS1I8J3</accession>
<dbReference type="Proteomes" id="UP000654452">
    <property type="component" value="Unassembled WGS sequence"/>
</dbReference>
<gene>
    <name evidence="1" type="ORF">JJL56_31250</name>
</gene>
<sequence>MLTRTSRRTVTFSHPFVLEGIDGVQPAGDYIVETDEELVDGLSFPAYRRVATVILLPARAGGTTLAQAVTVNPLDLERAEQADAAMAETTA</sequence>
<dbReference type="EMBL" id="JAEPIV010000050">
    <property type="protein sequence ID" value="MBK4723330.1"/>
    <property type="molecule type" value="Genomic_DNA"/>
</dbReference>
<keyword evidence="2" id="KW-1185">Reference proteome</keyword>
<organism evidence="1 2">
    <name type="scientific">Azospirillum aestuarii</name>
    <dbReference type="NCBI Taxonomy" id="2802052"/>
    <lineage>
        <taxon>Bacteria</taxon>
        <taxon>Pseudomonadati</taxon>
        <taxon>Pseudomonadota</taxon>
        <taxon>Alphaproteobacteria</taxon>
        <taxon>Rhodospirillales</taxon>
        <taxon>Azospirillaceae</taxon>
        <taxon>Azospirillum</taxon>
    </lineage>
</organism>
<reference evidence="1 2" key="1">
    <citation type="submission" date="2021-01" db="EMBL/GenBank/DDBJ databases">
        <title>Azospirillum sp. YIM DDC1 draft genome.</title>
        <authorList>
            <person name="Wang Y.-X."/>
        </authorList>
    </citation>
    <scope>NUCLEOTIDE SEQUENCE [LARGE SCALE GENOMIC DNA]</scope>
    <source>
        <strain evidence="1 2">YIM DDC1</strain>
    </source>
</reference>
<dbReference type="RefSeq" id="WP_200487703.1">
    <property type="nucleotide sequence ID" value="NZ_JAEPIV010000050.1"/>
</dbReference>
<comment type="caution">
    <text evidence="1">The sequence shown here is derived from an EMBL/GenBank/DDBJ whole genome shotgun (WGS) entry which is preliminary data.</text>
</comment>
<proteinExistence type="predicted"/>
<name>A0ABS1I8J3_9PROT</name>
<protein>
    <submittedName>
        <fullName evidence="1">Uncharacterized protein</fullName>
    </submittedName>
</protein>
<evidence type="ECO:0000313" key="1">
    <source>
        <dbReference type="EMBL" id="MBK4723330.1"/>
    </source>
</evidence>